<dbReference type="AlphaFoldDB" id="A0A319E8M8"/>
<dbReference type="PANTHER" id="PTHR34714:SF2">
    <property type="entry name" value="EGF-LIKE DOMAIN-CONTAINING PROTEIN"/>
    <property type="match status" value="1"/>
</dbReference>
<dbReference type="OrthoDB" id="3509531at2759"/>
<name>A0A319E8M8_9EURO</name>
<accession>A0A319E8M8</accession>
<dbReference type="Proteomes" id="UP000247810">
    <property type="component" value="Unassembled WGS sequence"/>
</dbReference>
<sequence>MPTDTQPKTPSGWQTYATMDQLTQIPATADENRDEKAEAETYRKIYLDGTDIIKQPLSDCHIYTDVLAFTQDEIILSPGEDTAVEINARVLTADQPVHLNMSKAGAKSCYILIYAAVVDQPIRFSIEGSQMIPLELGVESDNLGAEIDFQDGRLSVSYTTKHDYDATPVYQAFLDTQLRIALTLFWSKPAIAMSICSYVAKSTFSADQLAAEKTFEEQYQRFQDKGSQVADQKTAWTAMLKNAQNQQSTRLDVQVQTLAKYQHAYNTAEACSKQLSDDNEGLRHAQDTFQNGLLAWKNAQILKAVLGILSAVFGFASGVASVCIGDNPVGNATTVEDAIDEVKKAEEASEKIIFNAAEKVVSLPAGDSVDISNLENISGDDGTDTDTSLITSMAAWDDWELECDQQMEWAADDAEPTPFTQWTITLETPENIDLSTLGKIQLHWAGKYRPY</sequence>
<proteinExistence type="predicted"/>
<protein>
    <submittedName>
        <fullName evidence="1">Uncharacterized protein</fullName>
    </submittedName>
</protein>
<dbReference type="EMBL" id="KZ825797">
    <property type="protein sequence ID" value="PYI00014.1"/>
    <property type="molecule type" value="Genomic_DNA"/>
</dbReference>
<dbReference type="PANTHER" id="PTHR34714">
    <property type="entry name" value="EGF-LIKE DOMAIN-CONTAINING PROTEIN"/>
    <property type="match status" value="1"/>
</dbReference>
<organism evidence="1 2">
    <name type="scientific">Aspergillus ellipticus CBS 707.79</name>
    <dbReference type="NCBI Taxonomy" id="1448320"/>
    <lineage>
        <taxon>Eukaryota</taxon>
        <taxon>Fungi</taxon>
        <taxon>Dikarya</taxon>
        <taxon>Ascomycota</taxon>
        <taxon>Pezizomycotina</taxon>
        <taxon>Eurotiomycetes</taxon>
        <taxon>Eurotiomycetidae</taxon>
        <taxon>Eurotiales</taxon>
        <taxon>Aspergillaceae</taxon>
        <taxon>Aspergillus</taxon>
        <taxon>Aspergillus subgen. Circumdati</taxon>
    </lineage>
</organism>
<keyword evidence="2" id="KW-1185">Reference proteome</keyword>
<dbReference type="VEuPathDB" id="FungiDB:BO71DRAFT_404746"/>
<evidence type="ECO:0000313" key="1">
    <source>
        <dbReference type="EMBL" id="PYI00014.1"/>
    </source>
</evidence>
<evidence type="ECO:0000313" key="2">
    <source>
        <dbReference type="Proteomes" id="UP000247810"/>
    </source>
</evidence>
<gene>
    <name evidence="1" type="ORF">BO71DRAFT_404746</name>
</gene>
<reference evidence="1 2" key="1">
    <citation type="submission" date="2018-02" db="EMBL/GenBank/DDBJ databases">
        <title>The genomes of Aspergillus section Nigri reveals drivers in fungal speciation.</title>
        <authorList>
            <consortium name="DOE Joint Genome Institute"/>
            <person name="Vesth T.C."/>
            <person name="Nybo J."/>
            <person name="Theobald S."/>
            <person name="Brandl J."/>
            <person name="Frisvad J.C."/>
            <person name="Nielsen K.F."/>
            <person name="Lyhne E.K."/>
            <person name="Kogle M.E."/>
            <person name="Kuo A."/>
            <person name="Riley R."/>
            <person name="Clum A."/>
            <person name="Nolan M."/>
            <person name="Lipzen A."/>
            <person name="Salamov A."/>
            <person name="Henrissat B."/>
            <person name="Wiebenga A."/>
            <person name="De vries R.P."/>
            <person name="Grigoriev I.V."/>
            <person name="Mortensen U.H."/>
            <person name="Andersen M.R."/>
            <person name="Baker S.E."/>
        </authorList>
    </citation>
    <scope>NUCLEOTIDE SEQUENCE [LARGE SCALE GENOMIC DNA]</scope>
    <source>
        <strain evidence="1 2">CBS 707.79</strain>
    </source>
</reference>